<dbReference type="InterPro" id="IPR000983">
    <property type="entry name" value="Bac_GSPG_pilin"/>
</dbReference>
<dbReference type="InterPro" id="IPR010054">
    <property type="entry name" value="Type2_sec_GspG"/>
</dbReference>
<dbReference type="Pfam" id="PF08334">
    <property type="entry name" value="T2SSG"/>
    <property type="match status" value="1"/>
</dbReference>
<dbReference type="GO" id="GO:0015628">
    <property type="term" value="P:protein secretion by the type II secretion system"/>
    <property type="evidence" value="ECO:0007669"/>
    <property type="project" value="InterPro"/>
</dbReference>
<comment type="similarity">
    <text evidence="2">Belongs to the GSP G family.</text>
</comment>
<dbReference type="AlphaFoldDB" id="A0A068NVX8"/>
<dbReference type="PANTHER" id="PTHR30093">
    <property type="entry name" value="GENERAL SECRETION PATHWAY PROTEIN G"/>
    <property type="match status" value="1"/>
</dbReference>
<evidence type="ECO:0000256" key="6">
    <source>
        <dbReference type="ARBA" id="ARBA00022519"/>
    </source>
</evidence>
<evidence type="ECO:0000256" key="9">
    <source>
        <dbReference type="ARBA" id="ARBA00023136"/>
    </source>
</evidence>
<evidence type="ECO:0000256" key="1">
    <source>
        <dbReference type="ARBA" id="ARBA00004377"/>
    </source>
</evidence>
<evidence type="ECO:0000256" key="11">
    <source>
        <dbReference type="SAM" id="Phobius"/>
    </source>
</evidence>
<feature type="domain" description="Type II secretion system protein GspG C-terminal" evidence="12">
    <location>
        <begin position="35"/>
        <end position="145"/>
    </location>
</feature>
<keyword evidence="9 11" id="KW-0472">Membrane</keyword>
<evidence type="ECO:0000256" key="7">
    <source>
        <dbReference type="ARBA" id="ARBA00022692"/>
    </source>
</evidence>
<organism evidence="13 14">
    <name type="scientific">Fimbriimonas ginsengisoli Gsoil 348</name>
    <dbReference type="NCBI Taxonomy" id="661478"/>
    <lineage>
        <taxon>Bacteria</taxon>
        <taxon>Bacillati</taxon>
        <taxon>Armatimonadota</taxon>
        <taxon>Fimbriimonadia</taxon>
        <taxon>Fimbriimonadales</taxon>
        <taxon>Fimbriimonadaceae</taxon>
        <taxon>Fimbriimonas</taxon>
    </lineage>
</organism>
<protein>
    <recommendedName>
        <fullName evidence="3">Type II secretion system core protein G</fullName>
    </recommendedName>
</protein>
<dbReference type="PRINTS" id="PR00813">
    <property type="entry name" value="BCTERIALGSPG"/>
</dbReference>
<dbReference type="GO" id="GO:0005886">
    <property type="term" value="C:plasma membrane"/>
    <property type="evidence" value="ECO:0007669"/>
    <property type="project" value="UniProtKB-SubCell"/>
</dbReference>
<dbReference type="InterPro" id="IPR045584">
    <property type="entry name" value="Pilin-like"/>
</dbReference>
<dbReference type="Gene3D" id="3.30.700.10">
    <property type="entry name" value="Glycoprotein, Type 4 Pilin"/>
    <property type="match status" value="1"/>
</dbReference>
<dbReference type="Proteomes" id="UP000027982">
    <property type="component" value="Chromosome"/>
</dbReference>
<dbReference type="PROSITE" id="PS00409">
    <property type="entry name" value="PROKAR_NTER_METHYL"/>
    <property type="match status" value="1"/>
</dbReference>
<name>A0A068NVX8_FIMGI</name>
<dbReference type="HOGENOM" id="CLU_091705_2_0_0"/>
<feature type="transmembrane region" description="Helical" evidence="11">
    <location>
        <begin position="12"/>
        <end position="33"/>
    </location>
</feature>
<dbReference type="NCBIfam" id="TIGR01710">
    <property type="entry name" value="typeII_sec_gspG"/>
    <property type="match status" value="1"/>
</dbReference>
<dbReference type="STRING" id="661478.OP10G_4198"/>
<evidence type="ECO:0000256" key="2">
    <source>
        <dbReference type="ARBA" id="ARBA00009984"/>
    </source>
</evidence>
<proteinExistence type="inferred from homology"/>
<dbReference type="OrthoDB" id="9795612at2"/>
<accession>A0A068NVX8</accession>
<evidence type="ECO:0000256" key="4">
    <source>
        <dbReference type="ARBA" id="ARBA00022475"/>
    </source>
</evidence>
<dbReference type="RefSeq" id="WP_025228538.1">
    <property type="nucleotide sequence ID" value="NZ_CP007139.1"/>
</dbReference>
<dbReference type="KEGG" id="fgi:OP10G_4198"/>
<comment type="subcellular location">
    <subcellularLocation>
        <location evidence="1">Cell inner membrane</location>
        <topology evidence="1">Single-pass membrane protein</topology>
    </subcellularLocation>
</comment>
<sequence>MKKKINGMKRRGFTLIELLVVILILAILAALIVPKVIGRTDDAKVGAAKSDLKNLSSALEAFKLDCGRYPTADEGLTALQVAPGDVQGWKGPYLKGMPESQPVDPWGTAYQYEYPGTSGDPNSYTITSLGADKAQGGDGYNADLTENG</sequence>
<dbReference type="eggNOG" id="COG2165">
    <property type="taxonomic scope" value="Bacteria"/>
</dbReference>
<reference evidence="13 14" key="1">
    <citation type="journal article" date="2014" name="PLoS ONE">
        <title>The first complete genome sequence of the class fimbriimonadia in the phylum armatimonadetes.</title>
        <authorList>
            <person name="Hu Z.Y."/>
            <person name="Wang Y.Z."/>
            <person name="Im W.T."/>
            <person name="Wang S.Y."/>
            <person name="Zhao G.P."/>
            <person name="Zheng H.J."/>
            <person name="Quan Z.X."/>
        </authorList>
    </citation>
    <scope>NUCLEOTIDE SEQUENCE [LARGE SCALE GENOMIC DNA]</scope>
    <source>
        <strain evidence="13">Gsoil 348</strain>
    </source>
</reference>
<dbReference type="InterPro" id="IPR013545">
    <property type="entry name" value="T2SS_protein-GspG_C"/>
</dbReference>
<keyword evidence="8 11" id="KW-1133">Transmembrane helix</keyword>
<keyword evidence="14" id="KW-1185">Reference proteome</keyword>
<keyword evidence="4" id="KW-1003">Cell membrane</keyword>
<evidence type="ECO:0000259" key="12">
    <source>
        <dbReference type="Pfam" id="PF08334"/>
    </source>
</evidence>
<dbReference type="NCBIfam" id="TIGR02532">
    <property type="entry name" value="IV_pilin_GFxxxE"/>
    <property type="match status" value="1"/>
</dbReference>
<evidence type="ECO:0000256" key="5">
    <source>
        <dbReference type="ARBA" id="ARBA00022481"/>
    </source>
</evidence>
<evidence type="ECO:0000256" key="8">
    <source>
        <dbReference type="ARBA" id="ARBA00022989"/>
    </source>
</evidence>
<gene>
    <name evidence="13" type="ORF">OP10G_4198</name>
</gene>
<keyword evidence="6" id="KW-0997">Cell inner membrane</keyword>
<dbReference type="InterPro" id="IPR012902">
    <property type="entry name" value="N_methyl_site"/>
</dbReference>
<keyword evidence="5" id="KW-0488">Methylation</keyword>
<evidence type="ECO:0000256" key="3">
    <source>
        <dbReference type="ARBA" id="ARBA00020042"/>
    </source>
</evidence>
<keyword evidence="7 11" id="KW-0812">Transmembrane</keyword>
<dbReference type="SUPFAM" id="SSF54523">
    <property type="entry name" value="Pili subunits"/>
    <property type="match status" value="1"/>
</dbReference>
<dbReference type="Pfam" id="PF07963">
    <property type="entry name" value="N_methyl"/>
    <property type="match status" value="1"/>
</dbReference>
<evidence type="ECO:0000313" key="14">
    <source>
        <dbReference type="Proteomes" id="UP000027982"/>
    </source>
</evidence>
<dbReference type="EMBL" id="CP007139">
    <property type="protein sequence ID" value="AIE87566.1"/>
    <property type="molecule type" value="Genomic_DNA"/>
</dbReference>
<dbReference type="PANTHER" id="PTHR30093:SF44">
    <property type="entry name" value="TYPE II SECRETION SYSTEM CORE PROTEIN G"/>
    <property type="match status" value="1"/>
</dbReference>
<evidence type="ECO:0000313" key="13">
    <source>
        <dbReference type="EMBL" id="AIE87566.1"/>
    </source>
</evidence>
<feature type="region of interest" description="Disordered" evidence="10">
    <location>
        <begin position="127"/>
        <end position="148"/>
    </location>
</feature>
<evidence type="ECO:0000256" key="10">
    <source>
        <dbReference type="SAM" id="MobiDB-lite"/>
    </source>
</evidence>
<dbReference type="GO" id="GO:0015627">
    <property type="term" value="C:type II protein secretion system complex"/>
    <property type="evidence" value="ECO:0007669"/>
    <property type="project" value="InterPro"/>
</dbReference>